<dbReference type="SMART" id="SM00507">
    <property type="entry name" value="HNHc"/>
    <property type="match status" value="1"/>
</dbReference>
<evidence type="ECO:0000256" key="2">
    <source>
        <dbReference type="SAM" id="MobiDB-lite"/>
    </source>
</evidence>
<dbReference type="Gene3D" id="1.10.30.50">
    <property type="match status" value="1"/>
</dbReference>
<dbReference type="RefSeq" id="WP_342372441.1">
    <property type="nucleotide sequence ID" value="NZ_CP115965.1"/>
</dbReference>
<evidence type="ECO:0000313" key="5">
    <source>
        <dbReference type="Proteomes" id="UP001434337"/>
    </source>
</evidence>
<dbReference type="CDD" id="cd00085">
    <property type="entry name" value="HNHc"/>
    <property type="match status" value="1"/>
</dbReference>
<dbReference type="InterPro" id="IPR003615">
    <property type="entry name" value="HNH_nuc"/>
</dbReference>
<keyword evidence="5" id="KW-1185">Reference proteome</keyword>
<dbReference type="EMBL" id="CP115965">
    <property type="protein sequence ID" value="WZW98391.1"/>
    <property type="molecule type" value="Genomic_DNA"/>
</dbReference>
<dbReference type="Pfam" id="PF01844">
    <property type="entry name" value="HNH"/>
    <property type="match status" value="1"/>
</dbReference>
<organism evidence="4 5">
    <name type="scientific">Propioniciclava soli</name>
    <dbReference type="NCBI Taxonomy" id="2775081"/>
    <lineage>
        <taxon>Bacteria</taxon>
        <taxon>Bacillati</taxon>
        <taxon>Actinomycetota</taxon>
        <taxon>Actinomycetes</taxon>
        <taxon>Propionibacteriales</taxon>
        <taxon>Propionibacteriaceae</taxon>
        <taxon>Propioniciclava</taxon>
    </lineage>
</organism>
<name>A0ABZ3C6X3_9ACTN</name>
<evidence type="ECO:0000259" key="3">
    <source>
        <dbReference type="SMART" id="SM00507"/>
    </source>
</evidence>
<dbReference type="InterPro" id="IPR003870">
    <property type="entry name" value="DUF222"/>
</dbReference>
<proteinExistence type="inferred from homology"/>
<sequence>MTEGLEHLDDAALVALIGRALDALTDDRLRLPSDADRLALLAEAVRVTGRLHAWQAGLAAAIDHDDVAWRAHGTSASTWLTDATQHTRAEAHRLIGHGQRLDRFAIVRDAARAGDVMPVQSDAITAVLDQLPADLPEAVVEEAQHMMVGFAATHTSTELRRLTHRLVELLAPEVAEAHEAARLERELAQATRARHLTFTPDHCGSILIKGSLPVAQAELVVKTVNAWAEGQRRALDALDPAAALLTPAMRRADGLVALIDALSRTTLSPRHGGDRPRVIVTVTLDQLNQAARDAPPRLHGRLVGSDTPIDAGTLRQWLCDCEVLPIVMGGRSEVLDQGRQRRLVTDAQRAALAVRDRGCVFPGCEQPPESCHAHHITPWWAGGRTALANLVLLCPHHHGVVEPSHDPQADRWRIHLPAHGPAQVIPPLRVDPTGRPRQHTRYLTPIRT</sequence>
<accession>A0ABZ3C6X3</accession>
<dbReference type="InterPro" id="IPR002711">
    <property type="entry name" value="HNH"/>
</dbReference>
<evidence type="ECO:0000256" key="1">
    <source>
        <dbReference type="ARBA" id="ARBA00023450"/>
    </source>
</evidence>
<protein>
    <submittedName>
        <fullName evidence="4">DUF222 domain-containing protein</fullName>
    </submittedName>
</protein>
<reference evidence="4 5" key="1">
    <citation type="journal article" date="2023" name="Environ Microbiome">
        <title>A coral-associated actinobacterium mitigates coral bleaching under heat stress.</title>
        <authorList>
            <person name="Li J."/>
            <person name="Zou Y."/>
            <person name="Li Q."/>
            <person name="Zhang J."/>
            <person name="Bourne D.G."/>
            <person name="Lyu Y."/>
            <person name="Liu C."/>
            <person name="Zhang S."/>
        </authorList>
    </citation>
    <scope>NUCLEOTIDE SEQUENCE [LARGE SCALE GENOMIC DNA]</scope>
    <source>
        <strain evidence="4 5">SCSIO 13291</strain>
    </source>
</reference>
<evidence type="ECO:0000313" key="4">
    <source>
        <dbReference type="EMBL" id="WZW98391.1"/>
    </source>
</evidence>
<gene>
    <name evidence="4" type="ORF">PCC79_16110</name>
</gene>
<feature type="region of interest" description="Disordered" evidence="2">
    <location>
        <begin position="423"/>
        <end position="448"/>
    </location>
</feature>
<dbReference type="Pfam" id="PF02720">
    <property type="entry name" value="DUF222"/>
    <property type="match status" value="1"/>
</dbReference>
<comment type="similarity">
    <text evidence="1">Belongs to the Rv1128c/1148c/1588c/1702c/1945/3466 family.</text>
</comment>
<dbReference type="Proteomes" id="UP001434337">
    <property type="component" value="Chromosome"/>
</dbReference>
<feature type="domain" description="HNH nuclease" evidence="3">
    <location>
        <begin position="347"/>
        <end position="399"/>
    </location>
</feature>